<feature type="region of interest" description="Disordered" evidence="1">
    <location>
        <begin position="111"/>
        <end position="132"/>
    </location>
</feature>
<sequence>MPYHGPSPVHSTPHMRYTRYIHPNRSVTSIYPLRIRGYNRRLPSQAASFPRLTRHTPADAVDTALATLGTPSATSLGRPRVPLRRPLHPACVRRIGYAFSSGAILTVTGLGGPANTSKPPIGGSRVPQSHRV</sequence>
<evidence type="ECO:0000313" key="2">
    <source>
        <dbReference type="EMBL" id="CAE6477715.1"/>
    </source>
</evidence>
<protein>
    <submittedName>
        <fullName evidence="2">Uncharacterized protein</fullName>
    </submittedName>
</protein>
<comment type="caution">
    <text evidence="2">The sequence shown here is derived from an EMBL/GenBank/DDBJ whole genome shotgun (WGS) entry which is preliminary data.</text>
</comment>
<proteinExistence type="predicted"/>
<organism evidence="2 3">
    <name type="scientific">Rhizoctonia solani</name>
    <dbReference type="NCBI Taxonomy" id="456999"/>
    <lineage>
        <taxon>Eukaryota</taxon>
        <taxon>Fungi</taxon>
        <taxon>Dikarya</taxon>
        <taxon>Basidiomycota</taxon>
        <taxon>Agaricomycotina</taxon>
        <taxon>Agaricomycetes</taxon>
        <taxon>Cantharellales</taxon>
        <taxon>Ceratobasidiaceae</taxon>
        <taxon>Rhizoctonia</taxon>
    </lineage>
</organism>
<dbReference type="AlphaFoldDB" id="A0A8H3GWZ9"/>
<dbReference type="Proteomes" id="UP000663831">
    <property type="component" value="Unassembled WGS sequence"/>
</dbReference>
<name>A0A8H3GWZ9_9AGAM</name>
<accession>A0A8H3GWZ9</accession>
<dbReference type="EMBL" id="CAJMWV010003174">
    <property type="protein sequence ID" value="CAE6477715.1"/>
    <property type="molecule type" value="Genomic_DNA"/>
</dbReference>
<evidence type="ECO:0000313" key="3">
    <source>
        <dbReference type="Proteomes" id="UP000663831"/>
    </source>
</evidence>
<reference evidence="2" key="1">
    <citation type="submission" date="2021-01" db="EMBL/GenBank/DDBJ databases">
        <authorList>
            <person name="Kaushik A."/>
        </authorList>
    </citation>
    <scope>NUCLEOTIDE SEQUENCE</scope>
    <source>
        <strain evidence="2">AG3-1AP</strain>
    </source>
</reference>
<gene>
    <name evidence="2" type="ORF">RDB_LOCUS94650</name>
</gene>
<evidence type="ECO:0000256" key="1">
    <source>
        <dbReference type="SAM" id="MobiDB-lite"/>
    </source>
</evidence>